<dbReference type="InterPro" id="IPR008040">
    <property type="entry name" value="Hydant_A_N"/>
</dbReference>
<name>A0A8J7R0V5_9HYPH</name>
<gene>
    <name evidence="3" type="ORF">J5Y06_17830</name>
</gene>
<feature type="compositionally biased region" description="Basic and acidic residues" evidence="1">
    <location>
        <begin position="83"/>
        <end position="99"/>
    </location>
</feature>
<proteinExistence type="predicted"/>
<organism evidence="3 4">
    <name type="scientific">Tianweitania sediminis</name>
    <dbReference type="NCBI Taxonomy" id="1502156"/>
    <lineage>
        <taxon>Bacteria</taxon>
        <taxon>Pseudomonadati</taxon>
        <taxon>Pseudomonadota</taxon>
        <taxon>Alphaproteobacteria</taxon>
        <taxon>Hyphomicrobiales</taxon>
        <taxon>Phyllobacteriaceae</taxon>
        <taxon>Tianweitania</taxon>
    </lineage>
</organism>
<reference evidence="3" key="1">
    <citation type="submission" date="2021-03" db="EMBL/GenBank/DDBJ databases">
        <title>Genome sequencing and assembly of Tianweitania sediminis.</title>
        <authorList>
            <person name="Chhetri G."/>
        </authorList>
    </citation>
    <scope>NUCLEOTIDE SEQUENCE</scope>
    <source>
        <strain evidence="3">Z8</strain>
    </source>
</reference>
<evidence type="ECO:0000256" key="1">
    <source>
        <dbReference type="SAM" id="MobiDB-lite"/>
    </source>
</evidence>
<dbReference type="Proteomes" id="UP000666240">
    <property type="component" value="Unassembled WGS sequence"/>
</dbReference>
<evidence type="ECO:0000259" key="2">
    <source>
        <dbReference type="Pfam" id="PF05378"/>
    </source>
</evidence>
<dbReference type="Pfam" id="PF05378">
    <property type="entry name" value="Hydant_A_N"/>
    <property type="match status" value="1"/>
</dbReference>
<dbReference type="EMBL" id="JAGIYY010000008">
    <property type="protein sequence ID" value="MBP0440513.1"/>
    <property type="molecule type" value="Genomic_DNA"/>
</dbReference>
<comment type="caution">
    <text evidence="3">The sequence shown here is derived from an EMBL/GenBank/DDBJ whole genome shotgun (WGS) entry which is preliminary data.</text>
</comment>
<evidence type="ECO:0000313" key="4">
    <source>
        <dbReference type="Proteomes" id="UP000666240"/>
    </source>
</evidence>
<dbReference type="SUPFAM" id="SSF53067">
    <property type="entry name" value="Actin-like ATPase domain"/>
    <property type="match status" value="1"/>
</dbReference>
<dbReference type="AlphaFoldDB" id="A0A8J7R0V5"/>
<sequence length="115" mass="12193">MPDPSAAPLFSGPLFLGIDTGGTYTDAVLWTPEGGNKGTVIAKAKALTTRHDLAEGIAGAAGIDMPFETQVMLVHDQTDEDDGIRGKQREGWPKKRGADAPRPVRHLRGEDAAKS</sequence>
<evidence type="ECO:0000313" key="3">
    <source>
        <dbReference type="EMBL" id="MBP0440513.1"/>
    </source>
</evidence>
<keyword evidence="4" id="KW-1185">Reference proteome</keyword>
<feature type="domain" description="Hydantoinase/oxoprolinase N-terminal" evidence="2">
    <location>
        <begin position="16"/>
        <end position="60"/>
    </location>
</feature>
<feature type="region of interest" description="Disordered" evidence="1">
    <location>
        <begin position="76"/>
        <end position="115"/>
    </location>
</feature>
<protein>
    <recommendedName>
        <fullName evidence="2">Hydantoinase/oxoprolinase N-terminal domain-containing protein</fullName>
    </recommendedName>
</protein>
<accession>A0A8J7R0V5</accession>
<dbReference type="InterPro" id="IPR043129">
    <property type="entry name" value="ATPase_NBD"/>
</dbReference>